<feature type="compositionally biased region" description="Basic and acidic residues" evidence="2">
    <location>
        <begin position="46"/>
        <end position="75"/>
    </location>
</feature>
<feature type="compositionally biased region" description="Acidic residues" evidence="2">
    <location>
        <begin position="103"/>
        <end position="123"/>
    </location>
</feature>
<feature type="compositionally biased region" description="Polar residues" evidence="2">
    <location>
        <begin position="478"/>
        <end position="492"/>
    </location>
</feature>
<proteinExistence type="predicted"/>
<dbReference type="GO" id="GO:0003676">
    <property type="term" value="F:nucleic acid binding"/>
    <property type="evidence" value="ECO:0007669"/>
    <property type="project" value="InterPro"/>
</dbReference>
<dbReference type="GO" id="GO:0008270">
    <property type="term" value="F:zinc ion binding"/>
    <property type="evidence" value="ECO:0007669"/>
    <property type="project" value="UniProtKB-KW"/>
</dbReference>
<dbReference type="Pfam" id="PF14111">
    <property type="entry name" value="DUF4283"/>
    <property type="match status" value="1"/>
</dbReference>
<reference evidence="4 5" key="1">
    <citation type="submission" date="2024-04" db="EMBL/GenBank/DDBJ databases">
        <authorList>
            <person name="Fracassetti M."/>
        </authorList>
    </citation>
    <scope>NUCLEOTIDE SEQUENCE [LARGE SCALE GENOMIC DNA]</scope>
</reference>
<feature type="domain" description="CCHC-type" evidence="3">
    <location>
        <begin position="307"/>
        <end position="321"/>
    </location>
</feature>
<gene>
    <name evidence="4" type="ORF">LTRI10_LOCUS37473</name>
</gene>
<dbReference type="InterPro" id="IPR025558">
    <property type="entry name" value="DUF4283"/>
</dbReference>
<evidence type="ECO:0000313" key="5">
    <source>
        <dbReference type="Proteomes" id="UP001497516"/>
    </source>
</evidence>
<evidence type="ECO:0000259" key="3">
    <source>
        <dbReference type="PROSITE" id="PS50158"/>
    </source>
</evidence>
<evidence type="ECO:0000256" key="1">
    <source>
        <dbReference type="PROSITE-ProRule" id="PRU00047"/>
    </source>
</evidence>
<sequence length="511" mass="58823">MTVEAKPPSEEADHCLKPPDGSPASSPTQPTKKSKCIESNGSPGQAERDFPVVTAREHQQSKLKSEAEQPTEKGEQSIPMNMSPRRGTYKDRMLGNTPPPEFSDGEELMSDESEGEDRDDDPDCPTIRVKKSTNARMRKIWHRAITFRVLGTVFPFSFLQRRVMKMWAKTGGIKIGDIGNGYYQAIFDSQLDHDRALYGGPWTMEDHYIVAEPWRLDFDPDYDTIDRTSVWVRLPRLPLAYFDEEILYSIGEKLGRVEKIDYNTANGFRGNYARICVEIDLRKKLVSKYRLKRRVRRVEYEGLHIVCFECGHYGHKEEKCPIRLEGTVLSPEEKSKDQMMPSPNLEVRPEITEDFGPWMLATRARRRRQPMKKTNNNYKKEEQQKNASGSRFTTLEEEEERNEEGEVAEEEQEHNDQNETEKAYQMEVDGTEGGNIGKEEKKQGGKKSRDTPQEEGKEIKEKKRDDKHSKEMNRKGNQKTTPENNTQKTVGRTQIVKPQQEAAIPSKETKA</sequence>
<keyword evidence="1" id="KW-0862">Zinc</keyword>
<evidence type="ECO:0000313" key="4">
    <source>
        <dbReference type="EMBL" id="CAL1397150.1"/>
    </source>
</evidence>
<protein>
    <recommendedName>
        <fullName evidence="3">CCHC-type domain-containing protein</fullName>
    </recommendedName>
</protein>
<feature type="region of interest" description="Disordered" evidence="2">
    <location>
        <begin position="361"/>
        <end position="511"/>
    </location>
</feature>
<keyword evidence="5" id="KW-1185">Reference proteome</keyword>
<feature type="compositionally biased region" description="Basic and acidic residues" evidence="2">
    <location>
        <begin position="414"/>
        <end position="424"/>
    </location>
</feature>
<dbReference type="EMBL" id="OZ034819">
    <property type="protein sequence ID" value="CAL1397150.1"/>
    <property type="molecule type" value="Genomic_DNA"/>
</dbReference>
<keyword evidence="1" id="KW-0863">Zinc-finger</keyword>
<dbReference type="InterPro" id="IPR040256">
    <property type="entry name" value="At4g02000-like"/>
</dbReference>
<organism evidence="4 5">
    <name type="scientific">Linum trigynum</name>
    <dbReference type="NCBI Taxonomy" id="586398"/>
    <lineage>
        <taxon>Eukaryota</taxon>
        <taxon>Viridiplantae</taxon>
        <taxon>Streptophyta</taxon>
        <taxon>Embryophyta</taxon>
        <taxon>Tracheophyta</taxon>
        <taxon>Spermatophyta</taxon>
        <taxon>Magnoliopsida</taxon>
        <taxon>eudicotyledons</taxon>
        <taxon>Gunneridae</taxon>
        <taxon>Pentapetalae</taxon>
        <taxon>rosids</taxon>
        <taxon>fabids</taxon>
        <taxon>Malpighiales</taxon>
        <taxon>Linaceae</taxon>
        <taxon>Linum</taxon>
    </lineage>
</organism>
<feature type="region of interest" description="Disordered" evidence="2">
    <location>
        <begin position="1"/>
        <end position="129"/>
    </location>
</feature>
<feature type="compositionally biased region" description="Basic and acidic residues" evidence="2">
    <location>
        <begin position="437"/>
        <end position="474"/>
    </location>
</feature>
<evidence type="ECO:0000256" key="2">
    <source>
        <dbReference type="SAM" id="MobiDB-lite"/>
    </source>
</evidence>
<accession>A0AAV2FHQ6</accession>
<feature type="compositionally biased region" description="Basic and acidic residues" evidence="2">
    <location>
        <begin position="7"/>
        <end position="17"/>
    </location>
</feature>
<dbReference type="AlphaFoldDB" id="A0AAV2FHQ6"/>
<dbReference type="PANTHER" id="PTHR31286:SF99">
    <property type="entry name" value="DUF4283 DOMAIN-CONTAINING PROTEIN"/>
    <property type="match status" value="1"/>
</dbReference>
<feature type="compositionally biased region" description="Acidic residues" evidence="2">
    <location>
        <begin position="395"/>
        <end position="413"/>
    </location>
</feature>
<name>A0AAV2FHQ6_9ROSI</name>
<feature type="compositionally biased region" description="Polar residues" evidence="2">
    <location>
        <begin position="23"/>
        <end position="43"/>
    </location>
</feature>
<dbReference type="Proteomes" id="UP001497516">
    <property type="component" value="Chromosome 6"/>
</dbReference>
<dbReference type="InterPro" id="IPR001878">
    <property type="entry name" value="Znf_CCHC"/>
</dbReference>
<dbReference type="PANTHER" id="PTHR31286">
    <property type="entry name" value="GLYCINE-RICH CELL WALL STRUCTURAL PROTEIN 1.8-LIKE"/>
    <property type="match status" value="1"/>
</dbReference>
<dbReference type="PROSITE" id="PS50158">
    <property type="entry name" value="ZF_CCHC"/>
    <property type="match status" value="1"/>
</dbReference>
<keyword evidence="1" id="KW-0479">Metal-binding</keyword>